<dbReference type="Pfam" id="PF07992">
    <property type="entry name" value="Pyr_redox_2"/>
    <property type="match status" value="1"/>
</dbReference>
<dbReference type="PROSITE" id="PS50902">
    <property type="entry name" value="FLAVODOXIN_LIKE"/>
    <property type="match status" value="1"/>
</dbReference>
<dbReference type="SUPFAM" id="SSF52218">
    <property type="entry name" value="Flavoproteins"/>
    <property type="match status" value="1"/>
</dbReference>
<evidence type="ECO:0000313" key="11">
    <source>
        <dbReference type="EMBL" id="ERT68067.1"/>
    </source>
</evidence>
<dbReference type="InterPro" id="IPR016156">
    <property type="entry name" value="FAD/NAD-linked_Rdtase_dimer_sf"/>
</dbReference>
<dbReference type="CDD" id="cd00350">
    <property type="entry name" value="rubredoxin_like"/>
    <property type="match status" value="1"/>
</dbReference>
<keyword evidence="7" id="KW-0249">Electron transport</keyword>
<dbReference type="InterPro" id="IPR036188">
    <property type="entry name" value="FAD/NAD-bd_sf"/>
</dbReference>
<keyword evidence="8" id="KW-0408">Iron</keyword>
<dbReference type="HOGENOM" id="CLU_017490_2_0_0"/>
<dbReference type="InterPro" id="IPR041575">
    <property type="entry name" value="Rubredoxin_C"/>
</dbReference>
<accession>U7V8N6</accession>
<feature type="domain" description="Flavodoxin-like" evidence="9">
    <location>
        <begin position="258"/>
        <end position="401"/>
    </location>
</feature>
<dbReference type="GO" id="GO:0005506">
    <property type="term" value="F:iron ion binding"/>
    <property type="evidence" value="ECO:0007669"/>
    <property type="project" value="InterPro"/>
</dbReference>
<name>U7V8N6_9FUSO</name>
<protein>
    <submittedName>
        <fullName evidence="11">Pyridine nucleotide-disulfide oxidoreductase</fullName>
    </submittedName>
</protein>
<dbReference type="InterPro" id="IPR029039">
    <property type="entry name" value="Flavoprotein-like_sf"/>
</dbReference>
<dbReference type="Pfam" id="PF19583">
    <property type="entry name" value="ODP"/>
    <property type="match status" value="1"/>
</dbReference>
<dbReference type="PATRIC" id="fig|1319815.3.peg.1930"/>
<evidence type="ECO:0000256" key="5">
    <source>
        <dbReference type="ARBA" id="ARBA00022630"/>
    </source>
</evidence>
<dbReference type="Pfam" id="PF18267">
    <property type="entry name" value="Rubredoxin_C"/>
    <property type="match status" value="1"/>
</dbReference>
<dbReference type="SUPFAM" id="SSF56281">
    <property type="entry name" value="Metallo-hydrolase/oxidoreductase"/>
    <property type="match status" value="1"/>
</dbReference>
<dbReference type="InterPro" id="IPR045761">
    <property type="entry name" value="ODP_dom"/>
</dbReference>
<dbReference type="PRINTS" id="PR00411">
    <property type="entry name" value="PNDRDTASEI"/>
</dbReference>
<evidence type="ECO:0000256" key="7">
    <source>
        <dbReference type="ARBA" id="ARBA00022982"/>
    </source>
</evidence>
<comment type="cofactor">
    <cofactor evidence="2">
        <name>FAD</name>
        <dbReference type="ChEBI" id="CHEBI:57692"/>
    </cofactor>
</comment>
<evidence type="ECO:0000256" key="1">
    <source>
        <dbReference type="ARBA" id="ARBA00001962"/>
    </source>
</evidence>
<dbReference type="PANTHER" id="PTHR32145">
    <property type="entry name" value="DIFLAVIN FLAVOPROTEIN A 2-RELATED"/>
    <property type="match status" value="1"/>
</dbReference>
<keyword evidence="6" id="KW-0274">FAD</keyword>
<organism evidence="11 12">
    <name type="scientific">Cetobacterium somerae ATCC BAA-474</name>
    <dbReference type="NCBI Taxonomy" id="1319815"/>
    <lineage>
        <taxon>Bacteria</taxon>
        <taxon>Fusobacteriati</taxon>
        <taxon>Fusobacteriota</taxon>
        <taxon>Fusobacteriia</taxon>
        <taxon>Fusobacteriales</taxon>
        <taxon>Fusobacteriaceae</taxon>
        <taxon>Cetobacterium</taxon>
    </lineage>
</organism>
<dbReference type="Proteomes" id="UP000017081">
    <property type="component" value="Unassembled WGS sequence"/>
</dbReference>
<comment type="cofactor">
    <cofactor evidence="1">
        <name>Fe cation</name>
        <dbReference type="ChEBI" id="CHEBI:24875"/>
    </cofactor>
</comment>
<dbReference type="RefSeq" id="WP_023051536.1">
    <property type="nucleotide sequence ID" value="NZ_CP173065.2"/>
</dbReference>
<dbReference type="Pfam" id="PF00258">
    <property type="entry name" value="Flavodoxin_1"/>
    <property type="match status" value="1"/>
</dbReference>
<keyword evidence="12" id="KW-1185">Reference proteome</keyword>
<comment type="similarity">
    <text evidence="3">In the N-terminal section; belongs to the zinc metallo-hydrolase group 3 family.</text>
</comment>
<evidence type="ECO:0000256" key="2">
    <source>
        <dbReference type="ARBA" id="ARBA00001974"/>
    </source>
</evidence>
<dbReference type="eggNOG" id="COG0426">
    <property type="taxonomic scope" value="Bacteria"/>
</dbReference>
<dbReference type="InterPro" id="IPR023753">
    <property type="entry name" value="FAD/NAD-binding_dom"/>
</dbReference>
<dbReference type="Pfam" id="PF21349">
    <property type="entry name" value="RUBY_RBDX"/>
    <property type="match status" value="1"/>
</dbReference>
<dbReference type="SMART" id="SM00849">
    <property type="entry name" value="Lactamase_B"/>
    <property type="match status" value="1"/>
</dbReference>
<dbReference type="Gene3D" id="3.30.390.30">
    <property type="match status" value="1"/>
</dbReference>
<dbReference type="eggNOG" id="COG1251">
    <property type="taxonomic scope" value="Bacteria"/>
</dbReference>
<dbReference type="InterPro" id="IPR008254">
    <property type="entry name" value="Flavodoxin/NO_synth"/>
</dbReference>
<gene>
    <name evidence="11" type="ORF">HMPREF0202_02003</name>
</gene>
<evidence type="ECO:0000256" key="3">
    <source>
        <dbReference type="ARBA" id="ARBA00007121"/>
    </source>
</evidence>
<dbReference type="CDD" id="cd07709">
    <property type="entry name" value="flavodiiron_proteins_MBL-fold"/>
    <property type="match status" value="1"/>
</dbReference>
<evidence type="ECO:0000256" key="8">
    <source>
        <dbReference type="ARBA" id="ARBA00023004"/>
    </source>
</evidence>
<dbReference type="EMBL" id="AXZF01000083">
    <property type="protein sequence ID" value="ERT68067.1"/>
    <property type="molecule type" value="Genomic_DNA"/>
</dbReference>
<keyword evidence="5" id="KW-0285">Flavoprotein</keyword>
<keyword evidence="4" id="KW-0813">Transport</keyword>
<comment type="caution">
    <text evidence="11">The sequence shown here is derived from an EMBL/GenBank/DDBJ whole genome shotgun (WGS) entry which is preliminary data.</text>
</comment>
<dbReference type="AlphaFoldDB" id="U7V8N6"/>
<dbReference type="Gene3D" id="2.20.28.10">
    <property type="match status" value="1"/>
</dbReference>
<reference evidence="11 12" key="1">
    <citation type="submission" date="2013-08" db="EMBL/GenBank/DDBJ databases">
        <authorList>
            <person name="Weinstock G."/>
            <person name="Sodergren E."/>
            <person name="Wylie T."/>
            <person name="Fulton L."/>
            <person name="Fulton R."/>
            <person name="Fronick C."/>
            <person name="O'Laughlin M."/>
            <person name="Godfrey J."/>
            <person name="Miner T."/>
            <person name="Herter B."/>
            <person name="Appelbaum E."/>
            <person name="Cordes M."/>
            <person name="Lek S."/>
            <person name="Wollam A."/>
            <person name="Pepin K.H."/>
            <person name="Palsikar V.B."/>
            <person name="Mitreva M."/>
            <person name="Wilson R.K."/>
        </authorList>
    </citation>
    <scope>NUCLEOTIDE SEQUENCE [LARGE SCALE GENOMIC DNA]</scope>
    <source>
        <strain evidence="11 12">ATCC BAA-474</strain>
    </source>
</reference>
<dbReference type="GO" id="GO:0010181">
    <property type="term" value="F:FMN binding"/>
    <property type="evidence" value="ECO:0007669"/>
    <property type="project" value="InterPro"/>
</dbReference>
<dbReference type="PRINTS" id="PR00368">
    <property type="entry name" value="FADPNR"/>
</dbReference>
<dbReference type="Gene3D" id="3.60.15.10">
    <property type="entry name" value="Ribonuclease Z/Hydroxyacylglutathione hydrolase-like"/>
    <property type="match status" value="1"/>
</dbReference>
<dbReference type="STRING" id="1319815.HMPREF0202_02003"/>
<dbReference type="PROSITE" id="PS50903">
    <property type="entry name" value="RUBREDOXIN_LIKE"/>
    <property type="match status" value="1"/>
</dbReference>
<evidence type="ECO:0000259" key="10">
    <source>
        <dbReference type="PROSITE" id="PS50903"/>
    </source>
</evidence>
<evidence type="ECO:0000313" key="12">
    <source>
        <dbReference type="Proteomes" id="UP000017081"/>
    </source>
</evidence>
<evidence type="ECO:0000259" key="9">
    <source>
        <dbReference type="PROSITE" id="PS50902"/>
    </source>
</evidence>
<dbReference type="Gene3D" id="3.50.50.60">
    <property type="entry name" value="FAD/NAD(P)-binding domain"/>
    <property type="match status" value="2"/>
</dbReference>
<dbReference type="SUPFAM" id="SSF51905">
    <property type="entry name" value="FAD/NAD(P)-binding domain"/>
    <property type="match status" value="2"/>
</dbReference>
<dbReference type="InterPro" id="IPR048574">
    <property type="entry name" value="RUBY_RBDX"/>
</dbReference>
<dbReference type="SUPFAM" id="SSF57802">
    <property type="entry name" value="Rubredoxin-like"/>
    <property type="match status" value="1"/>
</dbReference>
<feature type="domain" description="Rubredoxin-like" evidence="10">
    <location>
        <begin position="427"/>
        <end position="461"/>
    </location>
</feature>
<dbReference type="InterPro" id="IPR036866">
    <property type="entry name" value="RibonucZ/Hydroxyglut_hydro"/>
</dbReference>
<evidence type="ECO:0000256" key="4">
    <source>
        <dbReference type="ARBA" id="ARBA00022448"/>
    </source>
</evidence>
<dbReference type="InterPro" id="IPR024934">
    <property type="entry name" value="Rubredoxin-like_dom"/>
</dbReference>
<dbReference type="GO" id="GO:0016491">
    <property type="term" value="F:oxidoreductase activity"/>
    <property type="evidence" value="ECO:0007669"/>
    <property type="project" value="InterPro"/>
</dbReference>
<evidence type="ECO:0000256" key="6">
    <source>
        <dbReference type="ARBA" id="ARBA00022827"/>
    </source>
</evidence>
<dbReference type="PANTHER" id="PTHR32145:SF11">
    <property type="entry name" value="DIFLAVIN FLAVOPROTEIN A 2-RELATED"/>
    <property type="match status" value="1"/>
</dbReference>
<dbReference type="InterPro" id="IPR001279">
    <property type="entry name" value="Metallo-B-lactamas"/>
</dbReference>
<proteinExistence type="inferred from homology"/>
<sequence>MNSFKLKDGIYWIGALNPDLKVFDVIMETQFGTTYNSYLVKGDKKIAVFETVKENKFQEFLERLKTCLDDISKIDYIVLNHTEPDHSGSVGKLLDLAPNAKVVGSKNTIEFLRGILNKDFPHIIVGQDDTISLGNKTLKFISAPFLHWPDSMYTYIEEDKYLVTCDSFGSHFSFDGILLSKVPVERHKDYMVALRYYYMCIFSPFRKYMLEGIEKIKDLKIDAILPGHGPVLDIDIDKMIQTYKNWSTVKNPNEFKSIIIPYATAYGYTRELAQEIEKGIKDYNSTIEVKSYDLNIDNFGKLEGEILREFQWADGILFGSCTINGDTLPVIWNLLTSLNPIVHGGKYVSAFGSYGWSGEAVPNIISRLKELRMHVIDGMKVNFRASRKDLDTAFEFGKEFAKHMCLKTLPEKVVDTVMENLNPDRKLMRWTCSVCGESYVQIDPPEVCPACGVGREFFVPSPLDKKIEKSDAEEKIVIIGGGIAALSTAQVIRERNDKAKIVILSKEKEYPYYRTLLSEMIGENISREKFLVKPEEWYKDKKIEISLKKIVEDIDSKNKIIKTEDGQEISYDKLVIATGARAMVPSIGNSHLEGIFTVRNKEDVDAIKNYCIGKKKAVVIGGGVLGLESACGLQKLGLEVTVVEMMQRMLPRQLDEEGSKIFETCINKSDIKLYKNSKAEKFDGTQKVEGIHLDSGEVIEADIVIISSGIIPNKELAEKAGIAINRGIIVNEKMETSVKDIYACGDVAEYKGNVIGLWQISSDQGKVAGLNSIGIEEKYEDKIQPVTFEGMGTKIFSAGGVLETQDSICERDYDDLIYKKLNFKNNELSSGILIGDIEKGIVIIKGLKDKEKKGNLLKKFYK</sequence>
<dbReference type="InterPro" id="IPR051285">
    <property type="entry name" value="NADH_oxidoreductase_modular"/>
</dbReference>
<dbReference type="Gene3D" id="3.40.50.360">
    <property type="match status" value="1"/>
</dbReference>